<protein>
    <submittedName>
        <fullName evidence="1">Uncharacterized protein</fullName>
    </submittedName>
</protein>
<evidence type="ECO:0000313" key="1">
    <source>
        <dbReference type="EMBL" id="EJW73143.1"/>
    </source>
</evidence>
<sequence length="121" mass="13772">MTIRFIEDFENRKDGSTRVLAMDLWQLVSCVHLSPRRHSTAVSLTVKDLSLQRLCTFPAEDILIDNTQDDEIDRQENESLMFGFAKETTQILFAIGKAGNTSNRNTSECTKSNDLNDALFR</sequence>
<accession>J9DU24</accession>
<dbReference type="EMBL" id="ADBV01014637">
    <property type="protein sequence ID" value="EJW73143.1"/>
    <property type="molecule type" value="Genomic_DNA"/>
</dbReference>
<comment type="caution">
    <text evidence="1">The sequence shown here is derived from an EMBL/GenBank/DDBJ whole genome shotgun (WGS) entry which is preliminary data.</text>
</comment>
<reference evidence="2" key="1">
    <citation type="submission" date="2012-08" db="EMBL/GenBank/DDBJ databases">
        <title>The Genome Sequence of Wuchereria bancrofti.</title>
        <authorList>
            <person name="Nutman T.B."/>
            <person name="Fink D.L."/>
            <person name="Russ C."/>
            <person name="Young S."/>
            <person name="Zeng Q."/>
            <person name="Koehrsen M."/>
            <person name="Alvarado L."/>
            <person name="Berlin A."/>
            <person name="Chapman S.B."/>
            <person name="Chen Z."/>
            <person name="Freedman E."/>
            <person name="Gellesch M."/>
            <person name="Goldberg J."/>
            <person name="Griggs A."/>
            <person name="Gujja S."/>
            <person name="Heilman E.R."/>
            <person name="Heiman D."/>
            <person name="Hepburn T."/>
            <person name="Howarth C."/>
            <person name="Jen D."/>
            <person name="Larson L."/>
            <person name="Lewis B."/>
            <person name="Mehta T."/>
            <person name="Park D."/>
            <person name="Pearson M."/>
            <person name="Roberts A."/>
            <person name="Saif S."/>
            <person name="Shea T."/>
            <person name="Shenoy N."/>
            <person name="Sisk P."/>
            <person name="Stolte C."/>
            <person name="Sykes S."/>
            <person name="Walk T."/>
            <person name="White J."/>
            <person name="Yandava C."/>
            <person name="Haas B."/>
            <person name="Henn M.R."/>
            <person name="Nusbaum C."/>
            <person name="Birren B."/>
        </authorList>
    </citation>
    <scope>NUCLEOTIDE SEQUENCE [LARGE SCALE GENOMIC DNA]</scope>
    <source>
        <strain evidence="2">NA</strain>
    </source>
</reference>
<dbReference type="Proteomes" id="UP000004810">
    <property type="component" value="Unassembled WGS sequence"/>
</dbReference>
<dbReference type="AlphaFoldDB" id="J9DU24"/>
<proteinExistence type="predicted"/>
<organism evidence="1 2">
    <name type="scientific">Wuchereria bancrofti</name>
    <dbReference type="NCBI Taxonomy" id="6293"/>
    <lineage>
        <taxon>Eukaryota</taxon>
        <taxon>Metazoa</taxon>
        <taxon>Ecdysozoa</taxon>
        <taxon>Nematoda</taxon>
        <taxon>Chromadorea</taxon>
        <taxon>Rhabditida</taxon>
        <taxon>Spirurina</taxon>
        <taxon>Spiruromorpha</taxon>
        <taxon>Filarioidea</taxon>
        <taxon>Onchocercidae</taxon>
        <taxon>Wuchereria</taxon>
    </lineage>
</organism>
<evidence type="ECO:0000313" key="2">
    <source>
        <dbReference type="Proteomes" id="UP000004810"/>
    </source>
</evidence>
<gene>
    <name evidence="1" type="ORF">WUBG_15949</name>
</gene>
<name>J9DU24_WUCBA</name>